<gene>
    <name evidence="4" type="ORF">JTE90_023387</name>
</gene>
<dbReference type="Proteomes" id="UP000827092">
    <property type="component" value="Unassembled WGS sequence"/>
</dbReference>
<evidence type="ECO:0000313" key="4">
    <source>
        <dbReference type="EMBL" id="KAG8182747.1"/>
    </source>
</evidence>
<feature type="signal peptide" evidence="3">
    <location>
        <begin position="1"/>
        <end position="29"/>
    </location>
</feature>
<evidence type="ECO:0000256" key="3">
    <source>
        <dbReference type="SAM" id="SignalP"/>
    </source>
</evidence>
<keyword evidence="5" id="KW-1185">Reference proteome</keyword>
<dbReference type="PANTHER" id="PTHR45842">
    <property type="entry name" value="SYNAPTIC ADHESION-LIKE MOLECULE SALM"/>
    <property type="match status" value="1"/>
</dbReference>
<evidence type="ECO:0000313" key="5">
    <source>
        <dbReference type="Proteomes" id="UP000827092"/>
    </source>
</evidence>
<dbReference type="InterPro" id="IPR001611">
    <property type="entry name" value="Leu-rich_rpt"/>
</dbReference>
<sequence>MVLCELLHIDKSMLPIFILLLAFAMRSEGGSPCPPREDLYPCSCVNIPISKKTQHTLVICHKLQDSQELANLARPLRTMQVDQFHVYDSFWNEAGGKGGFFPSDWMTTFRVKEWEIVDTKLASDFACRWKPPCKNTITTRVALKNSTGDRFDPSCLTKENPKQYFPWIGCLGRLQNLQVSGTPLDKLGNDVFPVEMKAFVSLNLTRNHITSVDPKALAKLTSLASLDLSHNALQYIDFLGQSKRLQYVDLSWNYIKTIGGPIFKSLPVLKIFKIESNEIVDLKEDDWKGVASTLWEVDLSENPLHCDCSIQFINSTFHVSAIVIGSCSSPEEYEGSMLRRASRFLVERCDESGNIGTRAKKLPTTPMAKG</sequence>
<feature type="chain" id="PRO_5043944437" evidence="3">
    <location>
        <begin position="30"/>
        <end position="370"/>
    </location>
</feature>
<dbReference type="PANTHER" id="PTHR45842:SF12">
    <property type="entry name" value="KEKKON 5, ISOFORM A"/>
    <property type="match status" value="1"/>
</dbReference>
<evidence type="ECO:0000256" key="2">
    <source>
        <dbReference type="ARBA" id="ARBA00023180"/>
    </source>
</evidence>
<organism evidence="4 5">
    <name type="scientific">Oedothorax gibbosus</name>
    <dbReference type="NCBI Taxonomy" id="931172"/>
    <lineage>
        <taxon>Eukaryota</taxon>
        <taxon>Metazoa</taxon>
        <taxon>Ecdysozoa</taxon>
        <taxon>Arthropoda</taxon>
        <taxon>Chelicerata</taxon>
        <taxon>Arachnida</taxon>
        <taxon>Araneae</taxon>
        <taxon>Araneomorphae</taxon>
        <taxon>Entelegynae</taxon>
        <taxon>Araneoidea</taxon>
        <taxon>Linyphiidae</taxon>
        <taxon>Erigoninae</taxon>
        <taxon>Oedothorax</taxon>
    </lineage>
</organism>
<evidence type="ECO:0000256" key="1">
    <source>
        <dbReference type="ARBA" id="ARBA00022729"/>
    </source>
</evidence>
<comment type="caution">
    <text evidence="4">The sequence shown here is derived from an EMBL/GenBank/DDBJ whole genome shotgun (WGS) entry which is preliminary data.</text>
</comment>
<dbReference type="InterPro" id="IPR032675">
    <property type="entry name" value="LRR_dom_sf"/>
</dbReference>
<accession>A0AAV6UEY3</accession>
<dbReference type="InterPro" id="IPR050467">
    <property type="entry name" value="LRFN"/>
</dbReference>
<dbReference type="AlphaFoldDB" id="A0AAV6UEY3"/>
<name>A0AAV6UEY3_9ARAC</name>
<keyword evidence="1 3" id="KW-0732">Signal</keyword>
<dbReference type="PROSITE" id="PS51450">
    <property type="entry name" value="LRR"/>
    <property type="match status" value="1"/>
</dbReference>
<dbReference type="Gene3D" id="3.80.10.10">
    <property type="entry name" value="Ribonuclease Inhibitor"/>
    <property type="match status" value="1"/>
</dbReference>
<dbReference type="Pfam" id="PF13855">
    <property type="entry name" value="LRR_8"/>
    <property type="match status" value="1"/>
</dbReference>
<proteinExistence type="predicted"/>
<keyword evidence="2" id="KW-0325">Glycoprotein</keyword>
<reference evidence="4 5" key="1">
    <citation type="journal article" date="2022" name="Nat. Ecol. Evol.">
        <title>A masculinizing supergene underlies an exaggerated male reproductive morph in a spider.</title>
        <authorList>
            <person name="Hendrickx F."/>
            <person name="De Corte Z."/>
            <person name="Sonet G."/>
            <person name="Van Belleghem S.M."/>
            <person name="Kostlbacher S."/>
            <person name="Vangestel C."/>
        </authorList>
    </citation>
    <scope>NUCLEOTIDE SEQUENCE [LARGE SCALE GENOMIC DNA]</scope>
    <source>
        <strain evidence="4">W744_W776</strain>
    </source>
</reference>
<dbReference type="SUPFAM" id="SSF52058">
    <property type="entry name" value="L domain-like"/>
    <property type="match status" value="1"/>
</dbReference>
<dbReference type="EMBL" id="JAFNEN010000449">
    <property type="protein sequence ID" value="KAG8182747.1"/>
    <property type="molecule type" value="Genomic_DNA"/>
</dbReference>
<protein>
    <submittedName>
        <fullName evidence="4">Uncharacterized protein</fullName>
    </submittedName>
</protein>